<dbReference type="HOGENOM" id="CLU_2268113_0_0_1"/>
<feature type="compositionally biased region" description="Basic and acidic residues" evidence="1">
    <location>
        <begin position="36"/>
        <end position="46"/>
    </location>
</feature>
<dbReference type="Proteomes" id="UP000006591">
    <property type="component" value="Chromosome 11"/>
</dbReference>
<evidence type="ECO:0000313" key="3">
    <source>
        <dbReference type="Proteomes" id="UP000006591"/>
    </source>
</evidence>
<organism evidence="2">
    <name type="scientific">Oryza nivara</name>
    <name type="common">Indian wild rice</name>
    <name type="synonym">Oryza sativa f. spontanea</name>
    <dbReference type="NCBI Taxonomy" id="4536"/>
    <lineage>
        <taxon>Eukaryota</taxon>
        <taxon>Viridiplantae</taxon>
        <taxon>Streptophyta</taxon>
        <taxon>Embryophyta</taxon>
        <taxon>Tracheophyta</taxon>
        <taxon>Spermatophyta</taxon>
        <taxon>Magnoliopsida</taxon>
        <taxon>Liliopsida</taxon>
        <taxon>Poales</taxon>
        <taxon>Poaceae</taxon>
        <taxon>BOP clade</taxon>
        <taxon>Oryzoideae</taxon>
        <taxon>Oryzeae</taxon>
        <taxon>Oryzinae</taxon>
        <taxon>Oryza</taxon>
    </lineage>
</organism>
<sequence>MGRNKYRLGPRNQRLRAIHPLISAATATEESAGLDADARAAGEHYRRPPSSQRQSTSRSARSLVADNMSRRCSSKCHREEAVLVFGGEQMTRPIQLEENPEEF</sequence>
<feature type="region of interest" description="Disordered" evidence="1">
    <location>
        <begin position="24"/>
        <end position="71"/>
    </location>
</feature>
<dbReference type="AlphaFoldDB" id="A0A0E0J5A2"/>
<name>A0A0E0J5A2_ORYNI</name>
<accession>A0A0E0J5A2</accession>
<keyword evidence="3" id="KW-1185">Reference proteome</keyword>
<protein>
    <submittedName>
        <fullName evidence="2">Uncharacterized protein</fullName>
    </submittedName>
</protein>
<reference evidence="2" key="2">
    <citation type="submission" date="2018-04" db="EMBL/GenBank/DDBJ databases">
        <title>OnivRS2 (Oryza nivara Reference Sequence Version 2).</title>
        <authorList>
            <person name="Zhang J."/>
            <person name="Kudrna D."/>
            <person name="Lee S."/>
            <person name="Talag J."/>
            <person name="Rajasekar S."/>
            <person name="Welchert J."/>
            <person name="Hsing Y.-I."/>
            <person name="Wing R.A."/>
        </authorList>
    </citation>
    <scope>NUCLEOTIDE SEQUENCE [LARGE SCALE GENOMIC DNA]</scope>
    <source>
        <strain evidence="2">SL10</strain>
    </source>
</reference>
<dbReference type="EnsemblPlants" id="ONIVA11G22470.1">
    <property type="protein sequence ID" value="ONIVA11G22470.1"/>
    <property type="gene ID" value="ONIVA11G22470"/>
</dbReference>
<reference evidence="2" key="1">
    <citation type="submission" date="2015-04" db="UniProtKB">
        <authorList>
            <consortium name="EnsemblPlants"/>
        </authorList>
    </citation>
    <scope>IDENTIFICATION</scope>
    <source>
        <strain evidence="2">SL10</strain>
    </source>
</reference>
<feature type="compositionally biased region" description="Low complexity" evidence="1">
    <location>
        <begin position="48"/>
        <end position="62"/>
    </location>
</feature>
<proteinExistence type="predicted"/>
<evidence type="ECO:0000313" key="2">
    <source>
        <dbReference type="EnsemblPlants" id="ONIVA11G22470.1"/>
    </source>
</evidence>
<evidence type="ECO:0000256" key="1">
    <source>
        <dbReference type="SAM" id="MobiDB-lite"/>
    </source>
</evidence>
<dbReference type="Gramene" id="ONIVA11G22470.1">
    <property type="protein sequence ID" value="ONIVA11G22470.1"/>
    <property type="gene ID" value="ONIVA11G22470"/>
</dbReference>